<feature type="region of interest" description="Disordered" evidence="5">
    <location>
        <begin position="492"/>
        <end position="535"/>
    </location>
</feature>
<dbReference type="PANTHER" id="PTHR11871">
    <property type="entry name" value="PROTEIN PHOSPHATASE PP2A REGULATORY SUBUNIT B"/>
    <property type="match status" value="1"/>
</dbReference>
<name>A0ABR4QMV4_9CEST</name>
<organism evidence="6 7">
    <name type="scientific">Taenia crassiceps</name>
    <dbReference type="NCBI Taxonomy" id="6207"/>
    <lineage>
        <taxon>Eukaryota</taxon>
        <taxon>Metazoa</taxon>
        <taxon>Spiralia</taxon>
        <taxon>Lophotrochozoa</taxon>
        <taxon>Platyhelminthes</taxon>
        <taxon>Cestoda</taxon>
        <taxon>Eucestoda</taxon>
        <taxon>Cyclophyllidea</taxon>
        <taxon>Taeniidae</taxon>
        <taxon>Taenia</taxon>
    </lineage>
</organism>
<feature type="region of interest" description="Disordered" evidence="5">
    <location>
        <begin position="702"/>
        <end position="728"/>
    </location>
</feature>
<sequence>MAVESLRLYISDIKDGEFGDAKGADIFTCAEFDESGDYLAAGDKSGRIYVFNGTGQARFSHEAEFDYLKSLEIEEKINAICWLPTVNNSLHLLSTNDKVIKLWRMSEQSPFAYNFNFRSDEKAAESSGEIGMFSEERKANISSKMDNCPTNNSCLKKAASCTFLRIPRYRKRKNLTIEVRPRRIYANAHTYHINAISPNSDQETFISADDLRINLWHLDVPDQSFTIVDIKPENMEELNEVITCSRFHPELCYMFGYSTSRGVVRLCDMRARALCDNHVLVLDDPSLSQNRGFFCDIISSLSDFRFDHSGNYILARDYLNLKVWDIRKGDRACEVYSVHEPLRSQLCMLYESDAIFDKFLCSWSEDDRYVFTGSYGNVLRIFDRHQGNDWAYDLGESDVRPTVATNTTVLPLSIPPTLNLRSHRSRLQPKRFISPDSEVASRFQLQAVCLANASALDALVTATSPPSLSVTTTSNRSECNVLDSPVVAGSKRRKQTLLPVQRHYDEEEDDDEEEDEDGEDVDEDSDEFETVGGEEIADGIRRDLSRINGRSSVASAAARSMLTGLREIDYKRRFLQVAWHPQRLLLVAMSGKEMFFVSGKDASPTAGTPRRPEDEEEGLEECSENADERVISSHPAVSSPLDIKAAKRRRKRHGEAEMQMMSSLTDLSPGSPPSAGQTELTVLNAPTAALIEKRPSILEDVDEREKAISDKPRAKRHAADFTAGMEFE</sequence>
<keyword evidence="2 4" id="KW-0853">WD repeat</keyword>
<comment type="similarity">
    <text evidence="1 4">Belongs to the phosphatase 2A regulatory subunit B family.</text>
</comment>
<keyword evidence="7" id="KW-1185">Reference proteome</keyword>
<keyword evidence="3 4" id="KW-0677">Repeat</keyword>
<dbReference type="InterPro" id="IPR001680">
    <property type="entry name" value="WD40_rpt"/>
</dbReference>
<accession>A0ABR4QMV4</accession>
<evidence type="ECO:0000313" key="6">
    <source>
        <dbReference type="EMBL" id="KAL5110867.1"/>
    </source>
</evidence>
<feature type="compositionally biased region" description="Acidic residues" evidence="5">
    <location>
        <begin position="506"/>
        <end position="529"/>
    </location>
</feature>
<evidence type="ECO:0000313" key="7">
    <source>
        <dbReference type="Proteomes" id="UP001651158"/>
    </source>
</evidence>
<evidence type="ECO:0000256" key="1">
    <source>
        <dbReference type="ARBA" id="ARBA00008259"/>
    </source>
</evidence>
<dbReference type="SUPFAM" id="SSF50978">
    <property type="entry name" value="WD40 repeat-like"/>
    <property type="match status" value="1"/>
</dbReference>
<dbReference type="SMART" id="SM00320">
    <property type="entry name" value="WD40"/>
    <property type="match status" value="4"/>
</dbReference>
<evidence type="ECO:0000256" key="5">
    <source>
        <dbReference type="SAM" id="MobiDB-lite"/>
    </source>
</evidence>
<evidence type="ECO:0000256" key="4">
    <source>
        <dbReference type="RuleBase" id="RU331113"/>
    </source>
</evidence>
<protein>
    <recommendedName>
        <fullName evidence="4">Serine/threonine-protein phosphatase 2A 55 kDa regulatory subunit B</fullName>
    </recommendedName>
</protein>
<dbReference type="Proteomes" id="UP001651158">
    <property type="component" value="Unassembled WGS sequence"/>
</dbReference>
<dbReference type="EMBL" id="JAKROA010000002">
    <property type="protein sequence ID" value="KAL5110867.1"/>
    <property type="molecule type" value="Genomic_DNA"/>
</dbReference>
<evidence type="ECO:0000256" key="3">
    <source>
        <dbReference type="ARBA" id="ARBA00022737"/>
    </source>
</evidence>
<dbReference type="PROSITE" id="PS01024">
    <property type="entry name" value="PR55_1"/>
    <property type="match status" value="1"/>
</dbReference>
<feature type="region of interest" description="Disordered" evidence="5">
    <location>
        <begin position="599"/>
        <end position="656"/>
    </location>
</feature>
<dbReference type="InterPro" id="IPR018067">
    <property type="entry name" value="PP2A_PR55_CS"/>
</dbReference>
<proteinExistence type="inferred from homology"/>
<reference evidence="6 7" key="1">
    <citation type="journal article" date="2022" name="Front. Cell. Infect. Microbiol.">
        <title>The Genomes of Two Strains of Taenia crassiceps the Animal Model for the Study of Human Cysticercosis.</title>
        <authorList>
            <person name="Bobes R.J."/>
            <person name="Estrada K."/>
            <person name="Rios-Valencia D.G."/>
            <person name="Calderon-Gallegos A."/>
            <person name="de la Torre P."/>
            <person name="Carrero J.C."/>
            <person name="Sanchez-Flores A."/>
            <person name="Laclette J.P."/>
        </authorList>
    </citation>
    <scope>NUCLEOTIDE SEQUENCE [LARGE SCALE GENOMIC DNA]</scope>
    <source>
        <strain evidence="6">WFUcys</strain>
    </source>
</reference>
<dbReference type="InterPro" id="IPR036322">
    <property type="entry name" value="WD40_repeat_dom_sf"/>
</dbReference>
<feature type="compositionally biased region" description="Basic and acidic residues" evidence="5">
    <location>
        <begin position="702"/>
        <end position="712"/>
    </location>
</feature>
<gene>
    <name evidence="6" type="ORF">TcWFU_009025</name>
</gene>
<dbReference type="PRINTS" id="PR00600">
    <property type="entry name" value="PP2APR55"/>
</dbReference>
<dbReference type="InterPro" id="IPR015943">
    <property type="entry name" value="WD40/YVTN_repeat-like_dom_sf"/>
</dbReference>
<feature type="compositionally biased region" description="Acidic residues" evidence="5">
    <location>
        <begin position="614"/>
        <end position="625"/>
    </location>
</feature>
<evidence type="ECO:0000256" key="2">
    <source>
        <dbReference type="ARBA" id="ARBA00022574"/>
    </source>
</evidence>
<dbReference type="Gene3D" id="2.130.10.10">
    <property type="entry name" value="YVTN repeat-like/Quinoprotein amine dehydrogenase"/>
    <property type="match status" value="2"/>
</dbReference>
<dbReference type="InterPro" id="IPR000009">
    <property type="entry name" value="PP2A_PR55"/>
</dbReference>
<comment type="caution">
    <text evidence="6">The sequence shown here is derived from an EMBL/GenBank/DDBJ whole genome shotgun (WGS) entry which is preliminary data.</text>
</comment>